<dbReference type="RefSeq" id="WP_150684563.1">
    <property type="nucleotide sequence ID" value="NZ_CABPSI010000003.1"/>
</dbReference>
<organism evidence="1 2">
    <name type="scientific">Pandoraea iniqua</name>
    <dbReference type="NCBI Taxonomy" id="2508288"/>
    <lineage>
        <taxon>Bacteria</taxon>
        <taxon>Pseudomonadati</taxon>
        <taxon>Pseudomonadota</taxon>
        <taxon>Betaproteobacteria</taxon>
        <taxon>Burkholderiales</taxon>
        <taxon>Burkholderiaceae</taxon>
        <taxon>Pandoraea</taxon>
    </lineage>
</organism>
<dbReference type="AlphaFoldDB" id="A0A5E4VV78"/>
<protein>
    <submittedName>
        <fullName evidence="1">Uncharacterized protein</fullName>
    </submittedName>
</protein>
<dbReference type="EMBL" id="CABPSI010000003">
    <property type="protein sequence ID" value="VVE14960.1"/>
    <property type="molecule type" value="Genomic_DNA"/>
</dbReference>
<keyword evidence="2" id="KW-1185">Reference proteome</keyword>
<evidence type="ECO:0000313" key="1">
    <source>
        <dbReference type="EMBL" id="VVE14960.1"/>
    </source>
</evidence>
<accession>A0A5E4VV78</accession>
<reference evidence="1 2" key="1">
    <citation type="submission" date="2019-08" db="EMBL/GenBank/DDBJ databases">
        <authorList>
            <person name="Peeters C."/>
        </authorList>
    </citation>
    <scope>NUCLEOTIDE SEQUENCE [LARGE SCALE GENOMIC DNA]</scope>
    <source>
        <strain evidence="1 2">LMG 31115</strain>
    </source>
</reference>
<sequence length="77" mass="8449">MVKPARPMHRAAQELGAAAQAMRNALALFETIAYAEGSGVVERVDTMTLARIGVELIGQYAERAQSEAQWFEEARNV</sequence>
<dbReference type="Proteomes" id="UP000333828">
    <property type="component" value="Unassembled WGS sequence"/>
</dbReference>
<gene>
    <name evidence="1" type="ORF">PIN31115_02825</name>
</gene>
<proteinExistence type="predicted"/>
<name>A0A5E4VV78_9BURK</name>
<evidence type="ECO:0000313" key="2">
    <source>
        <dbReference type="Proteomes" id="UP000333828"/>
    </source>
</evidence>